<dbReference type="Proteomes" id="UP000002714">
    <property type="component" value="Chromosome"/>
</dbReference>
<accession>Q30QR8</accession>
<organism evidence="1 2">
    <name type="scientific">Sulfurimonas denitrificans (strain ATCC 33889 / DSM 1251)</name>
    <name type="common">Thiomicrospira denitrificans (strain ATCC 33889 / DSM 1251)</name>
    <dbReference type="NCBI Taxonomy" id="326298"/>
    <lineage>
        <taxon>Bacteria</taxon>
        <taxon>Pseudomonadati</taxon>
        <taxon>Campylobacterota</taxon>
        <taxon>Epsilonproteobacteria</taxon>
        <taxon>Campylobacterales</taxon>
        <taxon>Sulfurimonadaceae</taxon>
        <taxon>Sulfurimonas</taxon>
    </lineage>
</organism>
<dbReference type="OrthoDB" id="5363116at2"/>
<dbReference type="EMBL" id="CP000153">
    <property type="protein sequence ID" value="ABB44663.1"/>
    <property type="molecule type" value="Genomic_DNA"/>
</dbReference>
<sequence>MKILLIILTVVILSADIKQEMLHLYQNKNFEEVCNLGFKNFNANSKEARTNATYFSTILLQKKLLYYAMIDEENSALKYKLYILIDKIVIKEFYNSKSIKKHIYW</sequence>
<reference evidence="1 2" key="1">
    <citation type="journal article" date="2008" name="Appl. Environ. Microbiol.">
        <title>Genome of the epsilonproteobacterial chemolithoautotroph Sulfurimonas denitrificans.</title>
        <authorList>
            <person name="Sievert S.M."/>
            <person name="Scott K.M."/>
            <person name="Klotz M.G."/>
            <person name="Chain P.S.G."/>
            <person name="Hauser L.J."/>
            <person name="Hemp J."/>
            <person name="Huegler M."/>
            <person name="Land M."/>
            <person name="Lapidus A."/>
            <person name="Larimer F.W."/>
            <person name="Lucas S."/>
            <person name="Malfatti S.A."/>
            <person name="Meyer F."/>
            <person name="Paulsen I.T."/>
            <person name="Ren Q."/>
            <person name="Simon J."/>
            <person name="Bailey K."/>
            <person name="Diaz E."/>
            <person name="Fitzpatrick K.A."/>
            <person name="Glover B."/>
            <person name="Gwatney N."/>
            <person name="Korajkic A."/>
            <person name="Long A."/>
            <person name="Mobberley J.M."/>
            <person name="Pantry S.N."/>
            <person name="Pazder G."/>
            <person name="Peterson S."/>
            <person name="Quintanilla J.D."/>
            <person name="Sprinkle R."/>
            <person name="Stephens J."/>
            <person name="Thomas P."/>
            <person name="Vaughn R."/>
            <person name="Weber M.J."/>
            <person name="Wooten L.L."/>
        </authorList>
    </citation>
    <scope>NUCLEOTIDE SEQUENCE [LARGE SCALE GENOMIC DNA]</scope>
    <source>
        <strain evidence="2">ATCC 33889 / DSM 1251</strain>
    </source>
</reference>
<protein>
    <submittedName>
        <fullName evidence="1">Uncharacterized protein</fullName>
    </submittedName>
</protein>
<dbReference type="KEGG" id="tdn:Suden_1386"/>
<evidence type="ECO:0000313" key="2">
    <source>
        <dbReference type="Proteomes" id="UP000002714"/>
    </source>
</evidence>
<dbReference type="RefSeq" id="WP_011373015.1">
    <property type="nucleotide sequence ID" value="NC_007575.1"/>
</dbReference>
<dbReference type="AlphaFoldDB" id="Q30QR8"/>
<keyword evidence="2" id="KW-1185">Reference proteome</keyword>
<proteinExistence type="predicted"/>
<name>Q30QR8_SULDN</name>
<dbReference type="HOGENOM" id="CLU_2235187_0_0_7"/>
<dbReference type="eggNOG" id="COG1619">
    <property type="taxonomic scope" value="Bacteria"/>
</dbReference>
<gene>
    <name evidence="1" type="ordered locus">Suden_1386</name>
</gene>
<evidence type="ECO:0000313" key="1">
    <source>
        <dbReference type="EMBL" id="ABB44663.1"/>
    </source>
</evidence>
<dbReference type="STRING" id="326298.Suden_1386"/>